<keyword evidence="3" id="KW-1185">Reference proteome</keyword>
<reference evidence="2 3" key="1">
    <citation type="submission" date="2024-11" db="EMBL/GenBank/DDBJ databases">
        <title>Chromosome-level genome assembly of the freshwater bivalve Anodonta woodiana.</title>
        <authorList>
            <person name="Chen X."/>
        </authorList>
    </citation>
    <scope>NUCLEOTIDE SEQUENCE [LARGE SCALE GENOMIC DNA]</scope>
    <source>
        <strain evidence="2">MN2024</strain>
        <tissue evidence="2">Gills</tissue>
    </source>
</reference>
<sequence>MPAGHLDEVGQSGPSCSDSGKEEDVKQSDHQMEEQHVPYGPDPKELITEKSKVVQFALNVWEKRFKQNILIFLCEKIKIFSKTILFTKDQVPDEVSVVVAFQFLLHILKYGCITYRLFVYLEVSCSSVFLNRINITMLCITLPLAIKEFAEKFLHNDDLLLPSEPKDIFQYRLDILESIGKNQDNTFFFFSISFRQCHYRTMSTLDVACLQVKKIESSGLAVASVGNSGFITSV</sequence>
<accession>A0ABD3XRL5</accession>
<evidence type="ECO:0000313" key="2">
    <source>
        <dbReference type="EMBL" id="KAL3888879.1"/>
    </source>
</evidence>
<evidence type="ECO:0000313" key="3">
    <source>
        <dbReference type="Proteomes" id="UP001634394"/>
    </source>
</evidence>
<gene>
    <name evidence="2" type="ORF">ACJMK2_001239</name>
</gene>
<dbReference type="EMBL" id="JBJQND010000001">
    <property type="protein sequence ID" value="KAL3888879.1"/>
    <property type="molecule type" value="Genomic_DNA"/>
</dbReference>
<organism evidence="2 3">
    <name type="scientific">Sinanodonta woodiana</name>
    <name type="common">Chinese pond mussel</name>
    <name type="synonym">Anodonta woodiana</name>
    <dbReference type="NCBI Taxonomy" id="1069815"/>
    <lineage>
        <taxon>Eukaryota</taxon>
        <taxon>Metazoa</taxon>
        <taxon>Spiralia</taxon>
        <taxon>Lophotrochozoa</taxon>
        <taxon>Mollusca</taxon>
        <taxon>Bivalvia</taxon>
        <taxon>Autobranchia</taxon>
        <taxon>Heteroconchia</taxon>
        <taxon>Palaeoheterodonta</taxon>
        <taxon>Unionida</taxon>
        <taxon>Unionoidea</taxon>
        <taxon>Unionidae</taxon>
        <taxon>Unioninae</taxon>
        <taxon>Sinanodonta</taxon>
    </lineage>
</organism>
<comment type="caution">
    <text evidence="2">The sequence shown here is derived from an EMBL/GenBank/DDBJ whole genome shotgun (WGS) entry which is preliminary data.</text>
</comment>
<name>A0ABD3XRL5_SINWO</name>
<feature type="compositionally biased region" description="Basic and acidic residues" evidence="1">
    <location>
        <begin position="19"/>
        <end position="44"/>
    </location>
</feature>
<evidence type="ECO:0000256" key="1">
    <source>
        <dbReference type="SAM" id="MobiDB-lite"/>
    </source>
</evidence>
<protein>
    <submittedName>
        <fullName evidence="2">Uncharacterized protein</fullName>
    </submittedName>
</protein>
<dbReference type="Proteomes" id="UP001634394">
    <property type="component" value="Unassembled WGS sequence"/>
</dbReference>
<proteinExistence type="predicted"/>
<feature type="region of interest" description="Disordered" evidence="1">
    <location>
        <begin position="1"/>
        <end position="44"/>
    </location>
</feature>
<dbReference type="AlphaFoldDB" id="A0ABD3XRL5"/>